<evidence type="ECO:0000313" key="2">
    <source>
        <dbReference type="Proteomes" id="UP001642360"/>
    </source>
</evidence>
<proteinExistence type="predicted"/>
<dbReference type="Proteomes" id="UP001642360">
    <property type="component" value="Unassembled WGS sequence"/>
</dbReference>
<gene>
    <name evidence="1" type="ORF">ILEXP_LOCUS32585</name>
</gene>
<dbReference type="AlphaFoldDB" id="A0ABC8T2D1"/>
<dbReference type="EMBL" id="CAUOFW020004054">
    <property type="protein sequence ID" value="CAK9163535.1"/>
    <property type="molecule type" value="Genomic_DNA"/>
</dbReference>
<protein>
    <submittedName>
        <fullName evidence="1">Uncharacterized protein</fullName>
    </submittedName>
</protein>
<reference evidence="1 2" key="1">
    <citation type="submission" date="2024-02" db="EMBL/GenBank/DDBJ databases">
        <authorList>
            <person name="Vignale AGUSTIN F."/>
            <person name="Sosa J E."/>
            <person name="Modenutti C."/>
        </authorList>
    </citation>
    <scope>NUCLEOTIDE SEQUENCE [LARGE SCALE GENOMIC DNA]</scope>
</reference>
<name>A0ABC8T2D1_9AQUA</name>
<organism evidence="1 2">
    <name type="scientific">Ilex paraguariensis</name>
    <name type="common">yerba mate</name>
    <dbReference type="NCBI Taxonomy" id="185542"/>
    <lineage>
        <taxon>Eukaryota</taxon>
        <taxon>Viridiplantae</taxon>
        <taxon>Streptophyta</taxon>
        <taxon>Embryophyta</taxon>
        <taxon>Tracheophyta</taxon>
        <taxon>Spermatophyta</taxon>
        <taxon>Magnoliopsida</taxon>
        <taxon>eudicotyledons</taxon>
        <taxon>Gunneridae</taxon>
        <taxon>Pentapetalae</taxon>
        <taxon>asterids</taxon>
        <taxon>campanulids</taxon>
        <taxon>Aquifoliales</taxon>
        <taxon>Aquifoliaceae</taxon>
        <taxon>Ilex</taxon>
    </lineage>
</organism>
<sequence>MANTAKRKVNTCPPSLTYVLFTETGKLGFIVRENLVVEVQIHVISDVKEFSSKMSDA</sequence>
<keyword evidence="2" id="KW-1185">Reference proteome</keyword>
<comment type="caution">
    <text evidence="1">The sequence shown here is derived from an EMBL/GenBank/DDBJ whole genome shotgun (WGS) entry which is preliminary data.</text>
</comment>
<accession>A0ABC8T2D1</accession>
<evidence type="ECO:0000313" key="1">
    <source>
        <dbReference type="EMBL" id="CAK9163535.1"/>
    </source>
</evidence>